<feature type="domain" description="PTS EIIC type-1" evidence="14">
    <location>
        <begin position="110"/>
        <end position="461"/>
    </location>
</feature>
<dbReference type="AlphaFoldDB" id="A0A1I0APA6"/>
<dbReference type="OrthoDB" id="92465at2"/>
<evidence type="ECO:0000256" key="12">
    <source>
        <dbReference type="SAM" id="Phobius"/>
    </source>
</evidence>
<dbReference type="PROSITE" id="PS51103">
    <property type="entry name" value="PTS_EIIC_TYPE_1"/>
    <property type="match status" value="1"/>
</dbReference>
<reference evidence="16" key="1">
    <citation type="submission" date="2016-10" db="EMBL/GenBank/DDBJ databases">
        <authorList>
            <person name="Varghese N."/>
            <person name="Submissions S."/>
        </authorList>
    </citation>
    <scope>NUCLEOTIDE SEQUENCE [LARGE SCALE GENOMIC DNA]</scope>
    <source>
        <strain evidence="16">DSM 18579</strain>
    </source>
</reference>
<feature type="transmembrane region" description="Helical" evidence="12">
    <location>
        <begin position="150"/>
        <end position="169"/>
    </location>
</feature>
<dbReference type="InterPro" id="IPR003352">
    <property type="entry name" value="PTS_EIIC"/>
</dbReference>
<dbReference type="Pfam" id="PF00367">
    <property type="entry name" value="PTS_EIIB"/>
    <property type="match status" value="1"/>
</dbReference>
<evidence type="ECO:0000256" key="2">
    <source>
        <dbReference type="ARBA" id="ARBA00022448"/>
    </source>
</evidence>
<accession>A0A1I0APA6</accession>
<feature type="domain" description="PTS EIIB type-1" evidence="13">
    <location>
        <begin position="6"/>
        <end position="88"/>
    </location>
</feature>
<dbReference type="GO" id="GO:0009401">
    <property type="term" value="P:phosphoenolpyruvate-dependent sugar phosphotransferase system"/>
    <property type="evidence" value="ECO:0007669"/>
    <property type="project" value="UniProtKB-KW"/>
</dbReference>
<keyword evidence="9 12" id="KW-1133">Transmembrane helix</keyword>
<keyword evidence="7 12" id="KW-0812">Transmembrane</keyword>
<dbReference type="PANTHER" id="PTHR30175:SF1">
    <property type="entry name" value="PTS SYSTEM ARBUTIN-, CELLOBIOSE-, AND SALICIN-SPECIFIC EIIBC COMPONENT-RELATED"/>
    <property type="match status" value="1"/>
</dbReference>
<feature type="transmembrane region" description="Helical" evidence="12">
    <location>
        <begin position="115"/>
        <end position="138"/>
    </location>
</feature>
<feature type="transmembrane region" description="Helical" evidence="12">
    <location>
        <begin position="389"/>
        <end position="422"/>
    </location>
</feature>
<dbReference type="STRING" id="1123402.SAMN02583745_01004"/>
<feature type="transmembrane region" description="Helical" evidence="12">
    <location>
        <begin position="248"/>
        <end position="270"/>
    </location>
</feature>
<dbReference type="Gene3D" id="3.30.1360.60">
    <property type="entry name" value="Glucose permease domain IIB"/>
    <property type="match status" value="1"/>
</dbReference>
<evidence type="ECO:0000259" key="13">
    <source>
        <dbReference type="PROSITE" id="PS51098"/>
    </source>
</evidence>
<feature type="transmembrane region" description="Helical" evidence="12">
    <location>
        <begin position="434"/>
        <end position="456"/>
    </location>
</feature>
<keyword evidence="2" id="KW-0813">Transport</keyword>
<keyword evidence="5" id="KW-0808">Transferase</keyword>
<dbReference type="GO" id="GO:0005886">
    <property type="term" value="C:plasma membrane"/>
    <property type="evidence" value="ECO:0007669"/>
    <property type="project" value="UniProtKB-SubCell"/>
</dbReference>
<dbReference type="InterPro" id="IPR013013">
    <property type="entry name" value="PTS_EIIC_1"/>
</dbReference>
<dbReference type="InterPro" id="IPR018113">
    <property type="entry name" value="PTrfase_EIIB_Cys"/>
</dbReference>
<evidence type="ECO:0000256" key="5">
    <source>
        <dbReference type="ARBA" id="ARBA00022679"/>
    </source>
</evidence>
<dbReference type="EMBL" id="FOHV01000006">
    <property type="protein sequence ID" value="SES96137.1"/>
    <property type="molecule type" value="Genomic_DNA"/>
</dbReference>
<dbReference type="GO" id="GO:0015771">
    <property type="term" value="P:trehalose transport"/>
    <property type="evidence" value="ECO:0007669"/>
    <property type="project" value="TreeGrafter"/>
</dbReference>
<dbReference type="PROSITE" id="PS51098">
    <property type="entry name" value="PTS_EIIB_TYPE_1"/>
    <property type="match status" value="1"/>
</dbReference>
<keyword evidence="16" id="KW-1185">Reference proteome</keyword>
<feature type="transmembrane region" description="Helical" evidence="12">
    <location>
        <begin position="291"/>
        <end position="313"/>
    </location>
</feature>
<dbReference type="Pfam" id="PF02378">
    <property type="entry name" value="PTS_EIIC"/>
    <property type="match status" value="1"/>
</dbReference>
<dbReference type="GO" id="GO:0090589">
    <property type="term" value="F:protein-phosphocysteine-trehalose phosphotransferase system transporter activity"/>
    <property type="evidence" value="ECO:0007669"/>
    <property type="project" value="TreeGrafter"/>
</dbReference>
<dbReference type="PROSITE" id="PS01035">
    <property type="entry name" value="PTS_EIIB_TYPE_1_CYS"/>
    <property type="match status" value="1"/>
</dbReference>
<keyword evidence="6" id="KW-0598">Phosphotransferase system</keyword>
<feature type="transmembrane region" description="Helical" evidence="12">
    <location>
        <begin position="175"/>
        <end position="194"/>
    </location>
</feature>
<evidence type="ECO:0000256" key="11">
    <source>
        <dbReference type="PROSITE-ProRule" id="PRU00421"/>
    </source>
</evidence>
<evidence type="ECO:0000256" key="1">
    <source>
        <dbReference type="ARBA" id="ARBA00004651"/>
    </source>
</evidence>
<name>A0A1I0APA6_9GAMM</name>
<evidence type="ECO:0000256" key="8">
    <source>
        <dbReference type="ARBA" id="ARBA00022777"/>
    </source>
</evidence>
<dbReference type="CDD" id="cd00212">
    <property type="entry name" value="PTS_IIB_glc"/>
    <property type="match status" value="1"/>
</dbReference>
<evidence type="ECO:0000313" key="16">
    <source>
        <dbReference type="Proteomes" id="UP000242642"/>
    </source>
</evidence>
<dbReference type="GO" id="GO:0008982">
    <property type="term" value="F:protein-N(PI)-phosphohistidine-sugar phosphotransferase activity"/>
    <property type="evidence" value="ECO:0007669"/>
    <property type="project" value="InterPro"/>
</dbReference>
<sequence length="461" mass="48528">MAKNYKNIASSILDHIGGAANISSLVHCATRLRFSLKNQSAADIEAIKAIDGVLTVVVSGGQFQVIIGNEVPEVFASINLLINSNSPGLEKHASQPTDADKKTIMGRLVETISGIFAPTLGAMCGAGLIKGLIAILLMTKVLDETSGTYIILYALSDALFYFLPILLGYSAAKTFGGNVFVSMVLGGALIHPAIRDVVSAGDPKQFMMFNLTLIDYGSSVLPIIFAAYLSSHVERILNQILPAAIKNFVGPMLAILIVGPLVFLLIGPTADFSSFYLATKYQALYALNPTIGGAVIGALWQPLVIFGLHWGFIPIIINDYATVKTSFLDPMTQIAVMGQTGAAFGILVKMLLNRDTKNAGLTASSTVSGVFGVTEPIIYGLTLPRKSPFIMGIIGSAAGGAVAGTLGVKGYTFGALGIFFLASTIPEEGIGASFYAAVFGIITAFSISAILTILTYRHKKS</sequence>
<dbReference type="InterPro" id="IPR050558">
    <property type="entry name" value="PTS_Sugar-Specific_Components"/>
</dbReference>
<feature type="transmembrane region" description="Helical" evidence="12">
    <location>
        <begin position="206"/>
        <end position="228"/>
    </location>
</feature>
<dbReference type="InterPro" id="IPR001996">
    <property type="entry name" value="PTS_IIB_1"/>
</dbReference>
<gene>
    <name evidence="15" type="ORF">SAMN02583745_01004</name>
</gene>
<evidence type="ECO:0000259" key="14">
    <source>
        <dbReference type="PROSITE" id="PS51103"/>
    </source>
</evidence>
<keyword evidence="8" id="KW-0418">Kinase</keyword>
<dbReference type="InterPro" id="IPR036878">
    <property type="entry name" value="Glu_permease_IIB"/>
</dbReference>
<comment type="subcellular location">
    <subcellularLocation>
        <location evidence="1">Cell membrane</location>
        <topology evidence="1">Multi-pass membrane protein</topology>
    </subcellularLocation>
</comment>
<dbReference type="Proteomes" id="UP000242642">
    <property type="component" value="Unassembled WGS sequence"/>
</dbReference>
<dbReference type="GO" id="GO:0016301">
    <property type="term" value="F:kinase activity"/>
    <property type="evidence" value="ECO:0007669"/>
    <property type="project" value="UniProtKB-KW"/>
</dbReference>
<evidence type="ECO:0000256" key="7">
    <source>
        <dbReference type="ARBA" id="ARBA00022692"/>
    </source>
</evidence>
<dbReference type="RefSeq" id="WP_093318295.1">
    <property type="nucleotide sequence ID" value="NZ_FOHV01000006.1"/>
</dbReference>
<keyword evidence="3" id="KW-1003">Cell membrane</keyword>
<evidence type="ECO:0000256" key="4">
    <source>
        <dbReference type="ARBA" id="ARBA00022597"/>
    </source>
</evidence>
<dbReference type="FunFam" id="3.30.1360.60:FF:000001">
    <property type="entry name" value="PTS system glucose-specific IIBC component PtsG"/>
    <property type="match status" value="1"/>
</dbReference>
<keyword evidence="4" id="KW-0762">Sugar transport</keyword>
<evidence type="ECO:0000256" key="6">
    <source>
        <dbReference type="ARBA" id="ARBA00022683"/>
    </source>
</evidence>
<organism evidence="15 16">
    <name type="scientific">Thorsellia anophelis DSM 18579</name>
    <dbReference type="NCBI Taxonomy" id="1123402"/>
    <lineage>
        <taxon>Bacteria</taxon>
        <taxon>Pseudomonadati</taxon>
        <taxon>Pseudomonadota</taxon>
        <taxon>Gammaproteobacteria</taxon>
        <taxon>Enterobacterales</taxon>
        <taxon>Thorselliaceae</taxon>
        <taxon>Thorsellia</taxon>
    </lineage>
</organism>
<evidence type="ECO:0000256" key="10">
    <source>
        <dbReference type="ARBA" id="ARBA00023136"/>
    </source>
</evidence>
<evidence type="ECO:0000313" key="15">
    <source>
        <dbReference type="EMBL" id="SES96137.1"/>
    </source>
</evidence>
<feature type="active site" description="Phosphocysteine intermediate; for EIIB activity" evidence="11">
    <location>
        <position position="28"/>
    </location>
</feature>
<proteinExistence type="predicted"/>
<protein>
    <submittedName>
        <fullName evidence="15">PTS system, beta-glucosides-specific IIC component</fullName>
    </submittedName>
</protein>
<evidence type="ECO:0000256" key="3">
    <source>
        <dbReference type="ARBA" id="ARBA00022475"/>
    </source>
</evidence>
<dbReference type="SUPFAM" id="SSF55604">
    <property type="entry name" value="Glucose permease domain IIB"/>
    <property type="match status" value="1"/>
</dbReference>
<dbReference type="PANTHER" id="PTHR30175">
    <property type="entry name" value="PHOSPHOTRANSFERASE SYSTEM TRANSPORT PROTEIN"/>
    <property type="match status" value="1"/>
</dbReference>
<evidence type="ECO:0000256" key="9">
    <source>
        <dbReference type="ARBA" id="ARBA00022989"/>
    </source>
</evidence>
<keyword evidence="10 12" id="KW-0472">Membrane</keyword>